<dbReference type="PROSITE" id="PS50885">
    <property type="entry name" value="HAMP"/>
    <property type="match status" value="1"/>
</dbReference>
<comment type="subcellular location">
    <subcellularLocation>
        <location evidence="2">Cell membrane</location>
        <topology evidence="2">Multi-pass membrane protein</topology>
    </subcellularLocation>
</comment>
<keyword evidence="13 14" id="KW-0472">Membrane</keyword>
<dbReference type="CDD" id="cd06225">
    <property type="entry name" value="HAMP"/>
    <property type="match status" value="1"/>
</dbReference>
<protein>
    <recommendedName>
        <fullName evidence="3">histidine kinase</fullName>
        <ecNumber evidence="3">2.7.13.3</ecNumber>
    </recommendedName>
</protein>
<evidence type="ECO:0000256" key="5">
    <source>
        <dbReference type="ARBA" id="ARBA00022553"/>
    </source>
</evidence>
<evidence type="ECO:0000313" key="17">
    <source>
        <dbReference type="EMBL" id="SHE50294.1"/>
    </source>
</evidence>
<evidence type="ECO:0000256" key="10">
    <source>
        <dbReference type="ARBA" id="ARBA00022840"/>
    </source>
</evidence>
<proteinExistence type="predicted"/>
<evidence type="ECO:0000256" key="2">
    <source>
        <dbReference type="ARBA" id="ARBA00004651"/>
    </source>
</evidence>
<dbReference type="SUPFAM" id="SSF55874">
    <property type="entry name" value="ATPase domain of HSP90 chaperone/DNA topoisomerase II/histidine kinase"/>
    <property type="match status" value="1"/>
</dbReference>
<evidence type="ECO:0000256" key="14">
    <source>
        <dbReference type="SAM" id="Phobius"/>
    </source>
</evidence>
<dbReference type="InterPro" id="IPR003594">
    <property type="entry name" value="HATPase_dom"/>
</dbReference>
<dbReference type="InterPro" id="IPR050398">
    <property type="entry name" value="HssS/ArlS-like"/>
</dbReference>
<evidence type="ECO:0000256" key="3">
    <source>
        <dbReference type="ARBA" id="ARBA00012438"/>
    </source>
</evidence>
<keyword evidence="9 17" id="KW-0418">Kinase</keyword>
<evidence type="ECO:0000256" key="7">
    <source>
        <dbReference type="ARBA" id="ARBA00022692"/>
    </source>
</evidence>
<dbReference type="InterPro" id="IPR036097">
    <property type="entry name" value="HisK_dim/P_sf"/>
</dbReference>
<dbReference type="SMART" id="SM00304">
    <property type="entry name" value="HAMP"/>
    <property type="match status" value="1"/>
</dbReference>
<feature type="transmembrane region" description="Helical" evidence="14">
    <location>
        <begin position="126"/>
        <end position="149"/>
    </location>
</feature>
<dbReference type="FunFam" id="3.30.565.10:FF:000006">
    <property type="entry name" value="Sensor histidine kinase WalK"/>
    <property type="match status" value="1"/>
</dbReference>
<keyword evidence="10" id="KW-0067">ATP-binding</keyword>
<evidence type="ECO:0000256" key="8">
    <source>
        <dbReference type="ARBA" id="ARBA00022741"/>
    </source>
</evidence>
<evidence type="ECO:0000259" key="16">
    <source>
        <dbReference type="PROSITE" id="PS50885"/>
    </source>
</evidence>
<evidence type="ECO:0000256" key="11">
    <source>
        <dbReference type="ARBA" id="ARBA00022989"/>
    </source>
</evidence>
<dbReference type="SUPFAM" id="SSF158472">
    <property type="entry name" value="HAMP domain-like"/>
    <property type="match status" value="1"/>
</dbReference>
<dbReference type="Gene3D" id="6.10.340.10">
    <property type="match status" value="1"/>
</dbReference>
<dbReference type="AlphaFoldDB" id="A0A1M4U112"/>
<evidence type="ECO:0000256" key="13">
    <source>
        <dbReference type="ARBA" id="ARBA00023136"/>
    </source>
</evidence>
<dbReference type="PANTHER" id="PTHR45528:SF1">
    <property type="entry name" value="SENSOR HISTIDINE KINASE CPXA"/>
    <property type="match status" value="1"/>
</dbReference>
<dbReference type="EC" id="2.7.13.3" evidence="3"/>
<evidence type="ECO:0000259" key="15">
    <source>
        <dbReference type="PROSITE" id="PS50109"/>
    </source>
</evidence>
<dbReference type="Gene3D" id="1.10.287.130">
    <property type="match status" value="1"/>
</dbReference>
<keyword evidence="6" id="KW-0808">Transferase</keyword>
<reference evidence="17 18" key="1">
    <citation type="submission" date="2016-11" db="EMBL/GenBank/DDBJ databases">
        <authorList>
            <person name="Jaros S."/>
            <person name="Januszkiewicz K."/>
            <person name="Wedrychowicz H."/>
        </authorList>
    </citation>
    <scope>NUCLEOTIDE SEQUENCE [LARGE SCALE GENOMIC DNA]</scope>
    <source>
        <strain evidence="17 18">DSM 44666</strain>
    </source>
</reference>
<dbReference type="Pfam" id="PF00672">
    <property type="entry name" value="HAMP"/>
    <property type="match status" value="1"/>
</dbReference>
<dbReference type="SUPFAM" id="SSF47384">
    <property type="entry name" value="Homodimeric domain of signal transducing histidine kinase"/>
    <property type="match status" value="1"/>
</dbReference>
<dbReference type="InterPro" id="IPR003660">
    <property type="entry name" value="HAMP_dom"/>
</dbReference>
<comment type="catalytic activity">
    <reaction evidence="1">
        <text>ATP + protein L-histidine = ADP + protein N-phospho-L-histidine.</text>
        <dbReference type="EC" id="2.7.13.3"/>
    </reaction>
</comment>
<accession>A0A1M4U112</accession>
<dbReference type="Gene3D" id="3.30.565.10">
    <property type="entry name" value="Histidine kinase-like ATPase, C-terminal domain"/>
    <property type="match status" value="1"/>
</dbReference>
<dbReference type="InterPro" id="IPR036890">
    <property type="entry name" value="HATPase_C_sf"/>
</dbReference>
<evidence type="ECO:0000256" key="1">
    <source>
        <dbReference type="ARBA" id="ARBA00000085"/>
    </source>
</evidence>
<dbReference type="InterPro" id="IPR004358">
    <property type="entry name" value="Sig_transdc_His_kin-like_C"/>
</dbReference>
<dbReference type="PROSITE" id="PS50109">
    <property type="entry name" value="HIS_KIN"/>
    <property type="match status" value="1"/>
</dbReference>
<dbReference type="STRING" id="112248.SAMN05444392_101746"/>
<keyword evidence="4" id="KW-1003">Cell membrane</keyword>
<dbReference type="GO" id="GO:0005886">
    <property type="term" value="C:plasma membrane"/>
    <property type="evidence" value="ECO:0007669"/>
    <property type="project" value="UniProtKB-SubCell"/>
</dbReference>
<dbReference type="GO" id="GO:0005524">
    <property type="term" value="F:ATP binding"/>
    <property type="evidence" value="ECO:0007669"/>
    <property type="project" value="UniProtKB-KW"/>
</dbReference>
<organism evidence="17 18">
    <name type="scientific">Seinonella peptonophila</name>
    <dbReference type="NCBI Taxonomy" id="112248"/>
    <lineage>
        <taxon>Bacteria</taxon>
        <taxon>Bacillati</taxon>
        <taxon>Bacillota</taxon>
        <taxon>Bacilli</taxon>
        <taxon>Bacillales</taxon>
        <taxon>Thermoactinomycetaceae</taxon>
        <taxon>Seinonella</taxon>
    </lineage>
</organism>
<evidence type="ECO:0000256" key="12">
    <source>
        <dbReference type="ARBA" id="ARBA00023012"/>
    </source>
</evidence>
<keyword evidence="12" id="KW-0902">Two-component regulatory system</keyword>
<feature type="domain" description="HAMP" evidence="16">
    <location>
        <begin position="151"/>
        <end position="203"/>
    </location>
</feature>
<evidence type="ECO:0000256" key="4">
    <source>
        <dbReference type="ARBA" id="ARBA00022475"/>
    </source>
</evidence>
<dbReference type="EMBL" id="FQVL01000001">
    <property type="protein sequence ID" value="SHE50294.1"/>
    <property type="molecule type" value="Genomic_DNA"/>
</dbReference>
<dbReference type="PRINTS" id="PR00344">
    <property type="entry name" value="BCTRLSENSOR"/>
</dbReference>
<feature type="transmembrane region" description="Helical" evidence="14">
    <location>
        <begin position="6"/>
        <end position="23"/>
    </location>
</feature>
<dbReference type="PANTHER" id="PTHR45528">
    <property type="entry name" value="SENSOR HISTIDINE KINASE CPXA"/>
    <property type="match status" value="1"/>
</dbReference>
<keyword evidence="8" id="KW-0547">Nucleotide-binding</keyword>
<feature type="domain" description="Histidine kinase" evidence="15">
    <location>
        <begin position="211"/>
        <end position="424"/>
    </location>
</feature>
<dbReference type="InterPro" id="IPR005467">
    <property type="entry name" value="His_kinase_dom"/>
</dbReference>
<name>A0A1M4U112_9BACL</name>
<dbReference type="Proteomes" id="UP000184476">
    <property type="component" value="Unassembled WGS sequence"/>
</dbReference>
<dbReference type="Pfam" id="PF00512">
    <property type="entry name" value="HisKA"/>
    <property type="match status" value="1"/>
</dbReference>
<keyword evidence="5" id="KW-0597">Phosphoprotein</keyword>
<sequence length="424" mass="48620">MTSVVIIMMLLFIFLIQIQFFISRDLAYYTNKKQLDQIEQTFIHYYQKKHTWSHITKQKKPTTLPFVLMDPHGKVLWKSADEQTSTIVDASFPLILKSNKNEIGHLYVMTPRQYQVYIIKNTWNKYMYGVVGLASLLGIVFAFLLILLISGTLTRPIRTITQKIRSFESGDMDVDFEIGRKDEFNEIGHALASMKQKLERTEEARKTLVSNVAHELKTPLMVIHGEIELLHIQQKTITDAKYESISEEIQRLTKIIHDILHLSKVEAQQEILSRKWFPLADLLAKLENKTAHLFHQSRAILLYPETDQQIYADEDKLLQILYNLVQNALIHGQTTSTVTISIKTTATETILSVADDGQGMNDKDRIFLFERFYRGDKSRSRKTGGSGIGLSIVKAYVEMHGGSIDIQSKEGQGTIFHLKMPNSS</sequence>
<dbReference type="SMART" id="SM00388">
    <property type="entry name" value="HisKA"/>
    <property type="match status" value="1"/>
</dbReference>
<dbReference type="Pfam" id="PF02518">
    <property type="entry name" value="HATPase_c"/>
    <property type="match status" value="1"/>
</dbReference>
<dbReference type="CDD" id="cd00082">
    <property type="entry name" value="HisKA"/>
    <property type="match status" value="1"/>
</dbReference>
<evidence type="ECO:0000313" key="18">
    <source>
        <dbReference type="Proteomes" id="UP000184476"/>
    </source>
</evidence>
<keyword evidence="18" id="KW-1185">Reference proteome</keyword>
<dbReference type="InterPro" id="IPR003661">
    <property type="entry name" value="HisK_dim/P_dom"/>
</dbReference>
<keyword evidence="7 14" id="KW-0812">Transmembrane</keyword>
<evidence type="ECO:0000256" key="9">
    <source>
        <dbReference type="ARBA" id="ARBA00022777"/>
    </source>
</evidence>
<dbReference type="GO" id="GO:0000155">
    <property type="term" value="F:phosphorelay sensor kinase activity"/>
    <property type="evidence" value="ECO:0007669"/>
    <property type="project" value="InterPro"/>
</dbReference>
<dbReference type="CDD" id="cd00075">
    <property type="entry name" value="HATPase"/>
    <property type="match status" value="1"/>
</dbReference>
<evidence type="ECO:0000256" key="6">
    <source>
        <dbReference type="ARBA" id="ARBA00022679"/>
    </source>
</evidence>
<dbReference type="SMART" id="SM00387">
    <property type="entry name" value="HATPase_c"/>
    <property type="match status" value="1"/>
</dbReference>
<keyword evidence="11 14" id="KW-1133">Transmembrane helix</keyword>
<gene>
    <name evidence="17" type="ORF">SAMN05444392_101746</name>
</gene>